<keyword evidence="7 13" id="KW-0418">Kinase</keyword>
<dbReference type="EMBL" id="JAVDXT010000004">
    <property type="protein sequence ID" value="MDR7379479.1"/>
    <property type="molecule type" value="Genomic_DNA"/>
</dbReference>
<dbReference type="Pfam" id="PF00512">
    <property type="entry name" value="HisKA"/>
    <property type="match status" value="1"/>
</dbReference>
<proteinExistence type="predicted"/>
<evidence type="ECO:0000256" key="7">
    <source>
        <dbReference type="ARBA" id="ARBA00022777"/>
    </source>
</evidence>
<feature type="domain" description="Histidine kinase" evidence="12">
    <location>
        <begin position="131"/>
        <end position="342"/>
    </location>
</feature>
<keyword evidence="8 11" id="KW-1133">Transmembrane helix</keyword>
<dbReference type="Proteomes" id="UP001180487">
    <property type="component" value="Unassembled WGS sequence"/>
</dbReference>
<keyword evidence="9" id="KW-0902">Two-component regulatory system</keyword>
<accession>A0ABU2CDR2</accession>
<keyword evidence="14" id="KW-1185">Reference proteome</keyword>
<dbReference type="Gene3D" id="3.30.565.10">
    <property type="entry name" value="Histidine kinase-like ATPase, C-terminal domain"/>
    <property type="match status" value="1"/>
</dbReference>
<evidence type="ECO:0000256" key="8">
    <source>
        <dbReference type="ARBA" id="ARBA00022989"/>
    </source>
</evidence>
<evidence type="ECO:0000313" key="13">
    <source>
        <dbReference type="EMBL" id="MDR7379479.1"/>
    </source>
</evidence>
<dbReference type="Gene3D" id="1.10.287.130">
    <property type="match status" value="1"/>
</dbReference>
<keyword evidence="5" id="KW-0808">Transferase</keyword>
<evidence type="ECO:0000256" key="6">
    <source>
        <dbReference type="ARBA" id="ARBA00022692"/>
    </source>
</evidence>
<reference evidence="13 14" key="1">
    <citation type="submission" date="2023-07" db="EMBL/GenBank/DDBJ databases">
        <title>Sorghum-associated microbial communities from plants grown in Nebraska, USA.</title>
        <authorList>
            <person name="Schachtman D."/>
        </authorList>
    </citation>
    <scope>NUCLEOTIDE SEQUENCE [LARGE SCALE GENOMIC DNA]</scope>
    <source>
        <strain evidence="13 14">BE313</strain>
    </source>
</reference>
<dbReference type="InterPro" id="IPR003661">
    <property type="entry name" value="HisK_dim/P_dom"/>
</dbReference>
<dbReference type="RefSeq" id="WP_310376144.1">
    <property type="nucleotide sequence ID" value="NZ_JAVDXT010000004.1"/>
</dbReference>
<evidence type="ECO:0000256" key="10">
    <source>
        <dbReference type="ARBA" id="ARBA00023136"/>
    </source>
</evidence>
<comment type="subcellular location">
    <subcellularLocation>
        <location evidence="2">Membrane</location>
        <topology evidence="2">Multi-pass membrane protein</topology>
    </subcellularLocation>
</comment>
<dbReference type="EC" id="2.7.13.3" evidence="3"/>
<dbReference type="PRINTS" id="PR00344">
    <property type="entry name" value="BCTRLSENSOR"/>
</dbReference>
<evidence type="ECO:0000259" key="12">
    <source>
        <dbReference type="PROSITE" id="PS50109"/>
    </source>
</evidence>
<organism evidence="13 14">
    <name type="scientific">Rhodoferax ferrireducens</name>
    <dbReference type="NCBI Taxonomy" id="192843"/>
    <lineage>
        <taxon>Bacteria</taxon>
        <taxon>Pseudomonadati</taxon>
        <taxon>Pseudomonadota</taxon>
        <taxon>Betaproteobacteria</taxon>
        <taxon>Burkholderiales</taxon>
        <taxon>Comamonadaceae</taxon>
        <taxon>Rhodoferax</taxon>
    </lineage>
</organism>
<name>A0ABU2CDR2_9BURK</name>
<dbReference type="CDD" id="cd00075">
    <property type="entry name" value="HATPase"/>
    <property type="match status" value="1"/>
</dbReference>
<dbReference type="InterPro" id="IPR050428">
    <property type="entry name" value="TCS_sensor_his_kinase"/>
</dbReference>
<keyword evidence="10 11" id="KW-0472">Membrane</keyword>
<dbReference type="PROSITE" id="PS50109">
    <property type="entry name" value="HIS_KIN"/>
    <property type="match status" value="1"/>
</dbReference>
<evidence type="ECO:0000256" key="2">
    <source>
        <dbReference type="ARBA" id="ARBA00004141"/>
    </source>
</evidence>
<comment type="caution">
    <text evidence="13">The sequence shown here is derived from an EMBL/GenBank/DDBJ whole genome shotgun (WGS) entry which is preliminary data.</text>
</comment>
<dbReference type="SMART" id="SM00388">
    <property type="entry name" value="HisKA"/>
    <property type="match status" value="1"/>
</dbReference>
<feature type="transmembrane region" description="Helical" evidence="11">
    <location>
        <begin position="55"/>
        <end position="71"/>
    </location>
</feature>
<dbReference type="CDD" id="cd00082">
    <property type="entry name" value="HisKA"/>
    <property type="match status" value="1"/>
</dbReference>
<dbReference type="Pfam" id="PF02518">
    <property type="entry name" value="HATPase_c"/>
    <property type="match status" value="1"/>
</dbReference>
<protein>
    <recommendedName>
        <fullName evidence="3">histidine kinase</fullName>
        <ecNumber evidence="3">2.7.13.3</ecNumber>
    </recommendedName>
</protein>
<sequence>MSAGPPRSWRRLAAVRPWKVGRSIRWFVFAWAVGLLLALDAVNSLWPLGLSTGEWWVLKMLLFAAALWWVLRQAFQPVLLLGQDLADRKPDDLRPVPHQQPVELALLTTAVNGLMQQQQASLDQQKKFLADASHQLRTPFAVLRTQLQGVMSGQLETRDTLPKMLATVDRSSALVRQLLAMAKVEQLVRRAHWTEVDLMAVARDVVLEFAPLLARKKLDFALQAIPVRLLTDPWLLGEMVRNLLSNAIHHTPKGGALGLVIRVLPSGTELLVWDNGGGMDEAVQSRLFEPFQSSSGATGVGLGLSICRQIAVSMDATVDLFNRVQQDRIVGVDAVVRWPQELSHG</sequence>
<dbReference type="SUPFAM" id="SSF47384">
    <property type="entry name" value="Homodimeric domain of signal transducing histidine kinase"/>
    <property type="match status" value="1"/>
</dbReference>
<keyword evidence="4" id="KW-0597">Phosphoprotein</keyword>
<dbReference type="InterPro" id="IPR036890">
    <property type="entry name" value="HATPase_C_sf"/>
</dbReference>
<evidence type="ECO:0000256" key="1">
    <source>
        <dbReference type="ARBA" id="ARBA00000085"/>
    </source>
</evidence>
<evidence type="ECO:0000256" key="9">
    <source>
        <dbReference type="ARBA" id="ARBA00023012"/>
    </source>
</evidence>
<evidence type="ECO:0000256" key="11">
    <source>
        <dbReference type="SAM" id="Phobius"/>
    </source>
</evidence>
<dbReference type="SUPFAM" id="SSF55874">
    <property type="entry name" value="ATPase domain of HSP90 chaperone/DNA topoisomerase II/histidine kinase"/>
    <property type="match status" value="1"/>
</dbReference>
<dbReference type="InterPro" id="IPR036097">
    <property type="entry name" value="HisK_dim/P_sf"/>
</dbReference>
<feature type="transmembrane region" description="Helical" evidence="11">
    <location>
        <begin position="26"/>
        <end position="49"/>
    </location>
</feature>
<dbReference type="InterPro" id="IPR004358">
    <property type="entry name" value="Sig_transdc_His_kin-like_C"/>
</dbReference>
<dbReference type="InterPro" id="IPR005467">
    <property type="entry name" value="His_kinase_dom"/>
</dbReference>
<dbReference type="PANTHER" id="PTHR45436:SF15">
    <property type="entry name" value="SENSOR HISTIDINE KINASE CUSS"/>
    <property type="match status" value="1"/>
</dbReference>
<dbReference type="InterPro" id="IPR003594">
    <property type="entry name" value="HATPase_dom"/>
</dbReference>
<evidence type="ECO:0000256" key="5">
    <source>
        <dbReference type="ARBA" id="ARBA00022679"/>
    </source>
</evidence>
<gene>
    <name evidence="13" type="ORF">J2X19_004173</name>
</gene>
<keyword evidence="6 11" id="KW-0812">Transmembrane</keyword>
<evidence type="ECO:0000256" key="3">
    <source>
        <dbReference type="ARBA" id="ARBA00012438"/>
    </source>
</evidence>
<dbReference type="PANTHER" id="PTHR45436">
    <property type="entry name" value="SENSOR HISTIDINE KINASE YKOH"/>
    <property type="match status" value="1"/>
</dbReference>
<evidence type="ECO:0000256" key="4">
    <source>
        <dbReference type="ARBA" id="ARBA00022553"/>
    </source>
</evidence>
<dbReference type="SMART" id="SM00387">
    <property type="entry name" value="HATPase_c"/>
    <property type="match status" value="1"/>
</dbReference>
<evidence type="ECO:0000313" key="14">
    <source>
        <dbReference type="Proteomes" id="UP001180487"/>
    </source>
</evidence>
<comment type="catalytic activity">
    <reaction evidence="1">
        <text>ATP + protein L-histidine = ADP + protein N-phospho-L-histidine.</text>
        <dbReference type="EC" id="2.7.13.3"/>
    </reaction>
</comment>
<dbReference type="GO" id="GO:0016301">
    <property type="term" value="F:kinase activity"/>
    <property type="evidence" value="ECO:0007669"/>
    <property type="project" value="UniProtKB-KW"/>
</dbReference>